<evidence type="ECO:0000313" key="2">
    <source>
        <dbReference type="EMBL" id="CAL1361370.1"/>
    </source>
</evidence>
<gene>
    <name evidence="2" type="ORF">LTRI10_LOCUS8748</name>
</gene>
<dbReference type="EMBL" id="OZ034814">
    <property type="protein sequence ID" value="CAL1361370.1"/>
    <property type="molecule type" value="Genomic_DNA"/>
</dbReference>
<evidence type="ECO:0000313" key="3">
    <source>
        <dbReference type="Proteomes" id="UP001497516"/>
    </source>
</evidence>
<protein>
    <submittedName>
        <fullName evidence="2">Uncharacterized protein</fullName>
    </submittedName>
</protein>
<feature type="region of interest" description="Disordered" evidence="1">
    <location>
        <begin position="151"/>
        <end position="182"/>
    </location>
</feature>
<reference evidence="2 3" key="1">
    <citation type="submission" date="2024-04" db="EMBL/GenBank/DDBJ databases">
        <authorList>
            <person name="Fracassetti M."/>
        </authorList>
    </citation>
    <scope>NUCLEOTIDE SEQUENCE [LARGE SCALE GENOMIC DNA]</scope>
</reference>
<feature type="compositionally biased region" description="Acidic residues" evidence="1">
    <location>
        <begin position="156"/>
        <end position="171"/>
    </location>
</feature>
<name>A0AAV2CZS8_9ROSI</name>
<evidence type="ECO:0000256" key="1">
    <source>
        <dbReference type="SAM" id="MobiDB-lite"/>
    </source>
</evidence>
<sequence length="182" mass="21442">MLSCTREQRRDVIVYPPLPTLACPSFRDGEHIVPQFEPPWRRKQNPQPNIEELRLTQQTELPEPFAYEWTTATEGIVGSLRYSPSPEWDIHVSPQFHHQHQIPMYQPHNNSLMHRATTTLLVHLNHLYLHHLWLLRWRLRLKGIRERFCKKKEADREEEGVEDAVEAEEEGEKGGGQNEGDQ</sequence>
<proteinExistence type="predicted"/>
<dbReference type="Proteomes" id="UP001497516">
    <property type="component" value="Chromosome 10"/>
</dbReference>
<organism evidence="2 3">
    <name type="scientific">Linum trigynum</name>
    <dbReference type="NCBI Taxonomy" id="586398"/>
    <lineage>
        <taxon>Eukaryota</taxon>
        <taxon>Viridiplantae</taxon>
        <taxon>Streptophyta</taxon>
        <taxon>Embryophyta</taxon>
        <taxon>Tracheophyta</taxon>
        <taxon>Spermatophyta</taxon>
        <taxon>Magnoliopsida</taxon>
        <taxon>eudicotyledons</taxon>
        <taxon>Gunneridae</taxon>
        <taxon>Pentapetalae</taxon>
        <taxon>rosids</taxon>
        <taxon>fabids</taxon>
        <taxon>Malpighiales</taxon>
        <taxon>Linaceae</taxon>
        <taxon>Linum</taxon>
    </lineage>
</organism>
<dbReference type="AlphaFoldDB" id="A0AAV2CZS8"/>
<keyword evidence="3" id="KW-1185">Reference proteome</keyword>
<accession>A0AAV2CZS8</accession>